<evidence type="ECO:0000313" key="3">
    <source>
        <dbReference type="Proteomes" id="UP000198984"/>
    </source>
</evidence>
<gene>
    <name evidence="2" type="ORF">SAMN04488505_104473</name>
</gene>
<dbReference type="Pfam" id="PF19266">
    <property type="entry name" value="CIS_tube"/>
    <property type="match status" value="1"/>
</dbReference>
<dbReference type="RefSeq" id="WP_089915572.1">
    <property type="nucleotide sequence ID" value="NZ_FOBB01000004.1"/>
</dbReference>
<dbReference type="STRING" id="573321.SAMN04488505_104473"/>
<dbReference type="CDD" id="cd00118">
    <property type="entry name" value="LysM"/>
    <property type="match status" value="1"/>
</dbReference>
<accession>A0A1H7YK35</accession>
<dbReference type="OrthoDB" id="9815939at2"/>
<dbReference type="AlphaFoldDB" id="A0A1H7YK35"/>
<evidence type="ECO:0000259" key="1">
    <source>
        <dbReference type="PROSITE" id="PS51782"/>
    </source>
</evidence>
<sequence length="230" mass="25085">MPDPGTPTAGTLVKLLIQGYSEPTATSGLVGSISAVINPETYTLSYNIAYEQAKTLGASAPTEIFTRMSSGDFDLELLADGTGVVPLPAGVSSVDNYVQQMMDIVYDYQGDVHRPNYLRITWGEQVFTGVCKNITVKYTLFTPGGAALRALVKLKLSESIPLSTKTQQARRSSPDLTHMRTVKAGDTLPLMTYRIYGEAFHYMEVARVNGLNSIHAIKPGDELYFPPLKK</sequence>
<evidence type="ECO:0000313" key="2">
    <source>
        <dbReference type="EMBL" id="SEM46470.1"/>
    </source>
</evidence>
<dbReference type="InterPro" id="IPR018392">
    <property type="entry name" value="LysM"/>
</dbReference>
<keyword evidence="3" id="KW-1185">Reference proteome</keyword>
<dbReference type="PROSITE" id="PS51782">
    <property type="entry name" value="LYSM"/>
    <property type="match status" value="1"/>
</dbReference>
<feature type="domain" description="LysM" evidence="1">
    <location>
        <begin position="178"/>
        <end position="225"/>
    </location>
</feature>
<dbReference type="Proteomes" id="UP000198984">
    <property type="component" value="Unassembled WGS sequence"/>
</dbReference>
<dbReference type="EMBL" id="FOBB01000004">
    <property type="protein sequence ID" value="SEM46470.1"/>
    <property type="molecule type" value="Genomic_DNA"/>
</dbReference>
<organism evidence="2 3">
    <name type="scientific">Chitinophaga rupis</name>
    <dbReference type="NCBI Taxonomy" id="573321"/>
    <lineage>
        <taxon>Bacteria</taxon>
        <taxon>Pseudomonadati</taxon>
        <taxon>Bacteroidota</taxon>
        <taxon>Chitinophagia</taxon>
        <taxon>Chitinophagales</taxon>
        <taxon>Chitinophagaceae</taxon>
        <taxon>Chitinophaga</taxon>
    </lineage>
</organism>
<dbReference type="InterPro" id="IPR045361">
    <property type="entry name" value="CIS_tube_prot_N"/>
</dbReference>
<protein>
    <recommendedName>
        <fullName evidence="1">LysM domain-containing protein</fullName>
    </recommendedName>
</protein>
<proteinExistence type="predicted"/>
<reference evidence="2 3" key="1">
    <citation type="submission" date="2016-10" db="EMBL/GenBank/DDBJ databases">
        <authorList>
            <person name="de Groot N.N."/>
        </authorList>
    </citation>
    <scope>NUCLEOTIDE SEQUENCE [LARGE SCALE GENOMIC DNA]</scope>
    <source>
        <strain evidence="2 3">DSM 21039</strain>
    </source>
</reference>
<name>A0A1H7YK35_9BACT</name>